<dbReference type="OrthoDB" id="9804333at2"/>
<dbReference type="PANTHER" id="PTHR42924:SF3">
    <property type="entry name" value="POLYMERASE_HISTIDINOL PHOSPHATASE N-TERMINAL DOMAIN-CONTAINING PROTEIN"/>
    <property type="match status" value="1"/>
</dbReference>
<dbReference type="Proteomes" id="UP000196536">
    <property type="component" value="Unassembled WGS sequence"/>
</dbReference>
<dbReference type="Gene3D" id="1.10.150.650">
    <property type="match status" value="1"/>
</dbReference>
<dbReference type="RefSeq" id="WP_087621829.1">
    <property type="nucleotide sequence ID" value="NZ_NEXX01000007.1"/>
</dbReference>
<comment type="caution">
    <text evidence="2">The sequence shown here is derived from an EMBL/GenBank/DDBJ whole genome shotgun (WGS) entry which is preliminary data.</text>
</comment>
<dbReference type="GO" id="GO:0035312">
    <property type="term" value="F:5'-3' DNA exonuclease activity"/>
    <property type="evidence" value="ECO:0007669"/>
    <property type="project" value="TreeGrafter"/>
</dbReference>
<reference evidence="2 3" key="1">
    <citation type="submission" date="2017-05" db="EMBL/GenBank/DDBJ databases">
        <title>Acinetobacter populi ANC 5415 (= PBJ7), whole genome shotgun sequencing project.</title>
        <authorList>
            <person name="Nemec A."/>
            <person name="Radolfova-Krizova L."/>
        </authorList>
    </citation>
    <scope>NUCLEOTIDE SEQUENCE [LARGE SCALE GENOMIC DNA]</scope>
    <source>
        <strain evidence="2 3">PBJ7</strain>
    </source>
</reference>
<dbReference type="AlphaFoldDB" id="A0A1Z9YUB9"/>
<evidence type="ECO:0000313" key="3">
    <source>
        <dbReference type="Proteomes" id="UP000196536"/>
    </source>
</evidence>
<proteinExistence type="predicted"/>
<feature type="domain" description="Polymerase/histidinol phosphatase N-terminal" evidence="1">
    <location>
        <begin position="4"/>
        <end position="69"/>
    </location>
</feature>
<evidence type="ECO:0000313" key="2">
    <source>
        <dbReference type="EMBL" id="OUY05797.1"/>
    </source>
</evidence>
<dbReference type="Pfam" id="PF02811">
    <property type="entry name" value="PHP"/>
    <property type="match status" value="1"/>
</dbReference>
<dbReference type="InterPro" id="IPR004013">
    <property type="entry name" value="PHP_dom"/>
</dbReference>
<dbReference type="InterPro" id="IPR003141">
    <property type="entry name" value="Pol/His_phosphatase_N"/>
</dbReference>
<accession>A0A1Z9YUB9</accession>
<name>A0A1Z9YUB9_9GAMM</name>
<gene>
    <name evidence="2" type="ORF">CAP51_16420</name>
</gene>
<dbReference type="SMART" id="SM00481">
    <property type="entry name" value="POLIIIAc"/>
    <property type="match status" value="1"/>
</dbReference>
<dbReference type="EMBL" id="NEXX01000007">
    <property type="protein sequence ID" value="OUY05797.1"/>
    <property type="molecule type" value="Genomic_DNA"/>
</dbReference>
<protein>
    <submittedName>
        <fullName evidence="2">Phosphatase</fullName>
    </submittedName>
</protein>
<dbReference type="Gene3D" id="3.20.20.140">
    <property type="entry name" value="Metal-dependent hydrolases"/>
    <property type="match status" value="1"/>
</dbReference>
<dbReference type="InterPro" id="IPR016195">
    <property type="entry name" value="Pol/histidinol_Pase-like"/>
</dbReference>
<dbReference type="InterPro" id="IPR052018">
    <property type="entry name" value="PHP_domain"/>
</dbReference>
<sequence length="284" mass="32011">MIGVDLHMHSNFSDGELSPVELIELAREKQLLTLALTDHDTIDGNVLAAQHAALHGIQFIQGVEISSFWHRPSIKKTHAVHIVALNMQNLEPMQQLLLKQKQLRAKRALLICEKLQQILKTDFLPEIRELVDGHDERITRSHIAKVLLKRNVVTRAQQAFDRFLKEGKAAYVPFLGVEMVDAIAIIHQSQGFAVLAHPTKYDLSATNIRYMIEQFAAAGGDAIELPPANTPLSTRQMLDRMVEQHQLKVSIGSDFHGAHMPWLSLGHVPKLKDGQQGIWEFFEL</sequence>
<dbReference type="GO" id="GO:0004534">
    <property type="term" value="F:5'-3' RNA exonuclease activity"/>
    <property type="evidence" value="ECO:0007669"/>
    <property type="project" value="TreeGrafter"/>
</dbReference>
<dbReference type="SUPFAM" id="SSF89550">
    <property type="entry name" value="PHP domain-like"/>
    <property type="match status" value="1"/>
</dbReference>
<organism evidence="2 3">
    <name type="scientific">Acinetobacter populi</name>
    <dbReference type="NCBI Taxonomy" id="1582270"/>
    <lineage>
        <taxon>Bacteria</taxon>
        <taxon>Pseudomonadati</taxon>
        <taxon>Pseudomonadota</taxon>
        <taxon>Gammaproteobacteria</taxon>
        <taxon>Moraxellales</taxon>
        <taxon>Moraxellaceae</taxon>
        <taxon>Acinetobacter</taxon>
    </lineage>
</organism>
<evidence type="ECO:0000259" key="1">
    <source>
        <dbReference type="SMART" id="SM00481"/>
    </source>
</evidence>
<dbReference type="CDD" id="cd07438">
    <property type="entry name" value="PHP_HisPPase_AMP"/>
    <property type="match status" value="1"/>
</dbReference>
<dbReference type="PANTHER" id="PTHR42924">
    <property type="entry name" value="EXONUCLEASE"/>
    <property type="match status" value="1"/>
</dbReference>
<keyword evidence="3" id="KW-1185">Reference proteome</keyword>